<reference evidence="1" key="1">
    <citation type="journal article" date="2018" name="Genome Biol.">
        <title>SKESA: strategic k-mer extension for scrupulous assemblies.</title>
        <authorList>
            <person name="Souvorov A."/>
            <person name="Agarwala R."/>
            <person name="Lipman D.J."/>
        </authorList>
    </citation>
    <scope>NUCLEOTIDE SEQUENCE</scope>
    <source>
        <strain evidence="1">MA.CK_98/00002963</strain>
    </source>
</reference>
<organism evidence="1">
    <name type="scientific">Salmonella enterica</name>
    <name type="common">Salmonella choleraesuis</name>
    <dbReference type="NCBI Taxonomy" id="28901"/>
    <lineage>
        <taxon>Bacteria</taxon>
        <taxon>Pseudomonadati</taxon>
        <taxon>Pseudomonadota</taxon>
        <taxon>Gammaproteobacteria</taxon>
        <taxon>Enterobacterales</taxon>
        <taxon>Enterobacteriaceae</taxon>
        <taxon>Salmonella</taxon>
    </lineage>
</organism>
<dbReference type="EMBL" id="DAAXPK010000003">
    <property type="protein sequence ID" value="HAG2010488.1"/>
    <property type="molecule type" value="Genomic_DNA"/>
</dbReference>
<proteinExistence type="predicted"/>
<protein>
    <submittedName>
        <fullName evidence="1">Eaa protein</fullName>
    </submittedName>
</protein>
<gene>
    <name evidence="1" type="ORF">G8O32_002749</name>
</gene>
<comment type="caution">
    <text evidence="1">The sequence shown here is derived from an EMBL/GenBank/DDBJ whole genome shotgun (WGS) entry which is preliminary data.</text>
</comment>
<name>A0A759SGI8_SALER</name>
<evidence type="ECO:0000313" key="1">
    <source>
        <dbReference type="EMBL" id="HAG2010488.1"/>
    </source>
</evidence>
<dbReference type="AlphaFoldDB" id="A0A759SGI8"/>
<sequence>MTTITRFTKEQLRERAREKVKSLDFAVTQNAFADSRAELEEELELARIALASLTAEPVLYAAEETLAYANMGEIHLTCLSEPMGDAVIPLYTAPPAPVVPEKLPCSVELKPGLIIGKGCKTETLLTALRRRAEYYAKLEAMTPEEREKHGASIEAFKAMLPQPAPVDKEFIPKNLDKALGVVGVALPESKEEFNFQIERWIQRLIDRVIRYADEFKEQPVPVVPDDISGIIERFQYQADHLSEWHHIDEHSCKVNRRDLMTALEFMDSCRAAMLNGGKS</sequence>
<accession>A0A759SGI8</accession>
<reference evidence="1" key="2">
    <citation type="submission" date="2020-02" db="EMBL/GenBank/DDBJ databases">
        <authorList>
            <consortium name="NCBI Pathogen Detection Project"/>
        </authorList>
    </citation>
    <scope>NUCLEOTIDE SEQUENCE</scope>
    <source>
        <strain evidence="1">MA.CK_98/00002963</strain>
    </source>
</reference>